<feature type="domain" description="DUF3592" evidence="2">
    <location>
        <begin position="47"/>
        <end position="118"/>
    </location>
</feature>
<keyword evidence="4" id="KW-1185">Reference proteome</keyword>
<gene>
    <name evidence="3" type="ORF">HNP48_002390</name>
</gene>
<keyword evidence="1" id="KW-0472">Membrane</keyword>
<dbReference type="RefSeq" id="WP_184857141.1">
    <property type="nucleotide sequence ID" value="NZ_JACHLK010000004.1"/>
</dbReference>
<feature type="transmembrane region" description="Helical" evidence="1">
    <location>
        <begin position="12"/>
        <end position="34"/>
    </location>
</feature>
<dbReference type="Pfam" id="PF12158">
    <property type="entry name" value="DUF3592"/>
    <property type="match status" value="1"/>
</dbReference>
<organism evidence="3 4">
    <name type="scientific">Acidovorax soli</name>
    <dbReference type="NCBI Taxonomy" id="592050"/>
    <lineage>
        <taxon>Bacteria</taxon>
        <taxon>Pseudomonadati</taxon>
        <taxon>Pseudomonadota</taxon>
        <taxon>Betaproteobacteria</taxon>
        <taxon>Burkholderiales</taxon>
        <taxon>Comamonadaceae</taxon>
        <taxon>Acidovorax</taxon>
    </lineage>
</organism>
<evidence type="ECO:0000256" key="1">
    <source>
        <dbReference type="SAM" id="Phobius"/>
    </source>
</evidence>
<keyword evidence="1" id="KW-1133">Transmembrane helix</keyword>
<dbReference type="EMBL" id="JACHLK010000004">
    <property type="protein sequence ID" value="MBB6559718.1"/>
    <property type="molecule type" value="Genomic_DNA"/>
</dbReference>
<proteinExistence type="predicted"/>
<evidence type="ECO:0000313" key="3">
    <source>
        <dbReference type="EMBL" id="MBB6559718.1"/>
    </source>
</evidence>
<feature type="transmembrane region" description="Helical" evidence="1">
    <location>
        <begin position="121"/>
        <end position="145"/>
    </location>
</feature>
<keyword evidence="1" id="KW-0812">Transmembrane</keyword>
<dbReference type="InterPro" id="IPR021994">
    <property type="entry name" value="DUF3592"/>
</dbReference>
<evidence type="ECO:0000313" key="4">
    <source>
        <dbReference type="Proteomes" id="UP000575083"/>
    </source>
</evidence>
<name>A0A7X0PD52_9BURK</name>
<protein>
    <recommendedName>
        <fullName evidence="2">DUF3592 domain-containing protein</fullName>
    </recommendedName>
</protein>
<evidence type="ECO:0000259" key="2">
    <source>
        <dbReference type="Pfam" id="PF12158"/>
    </source>
</evidence>
<sequence length="158" mass="16492">MASTFSLRHFLGLLGWVLLVPGALTALGAAWLLASSLNLVGDMRSAPGRVVALVPGTSGTMGRTAHGSQSMVEFTTHEGQTLRVTDPVLRRLQAQHSVGESVTVRYPSRDPSQAEIGSSRWIKGLIGVGLLLAGLVGMAVGGLLLRFRPRPAMAAPGA</sequence>
<reference evidence="3 4" key="1">
    <citation type="submission" date="2020-08" db="EMBL/GenBank/DDBJ databases">
        <title>Functional genomics of gut bacteria from endangered species of beetles.</title>
        <authorList>
            <person name="Carlos-Shanley C."/>
        </authorList>
    </citation>
    <scope>NUCLEOTIDE SEQUENCE [LARGE SCALE GENOMIC DNA]</scope>
    <source>
        <strain evidence="3 4">S00198</strain>
    </source>
</reference>
<dbReference type="AlphaFoldDB" id="A0A7X0PD52"/>
<dbReference type="Proteomes" id="UP000575083">
    <property type="component" value="Unassembled WGS sequence"/>
</dbReference>
<comment type="caution">
    <text evidence="3">The sequence shown here is derived from an EMBL/GenBank/DDBJ whole genome shotgun (WGS) entry which is preliminary data.</text>
</comment>
<accession>A0A7X0PD52</accession>